<gene>
    <name evidence="12" type="ORF">CHS0354_000978</name>
</gene>
<evidence type="ECO:0000256" key="7">
    <source>
        <dbReference type="ARBA" id="ARBA00023136"/>
    </source>
</evidence>
<dbReference type="SUPFAM" id="SSF49313">
    <property type="entry name" value="Cadherin-like"/>
    <property type="match status" value="3"/>
</dbReference>
<feature type="transmembrane region" description="Helical" evidence="10">
    <location>
        <begin position="445"/>
        <end position="467"/>
    </location>
</feature>
<dbReference type="GO" id="GO:0007156">
    <property type="term" value="P:homophilic cell adhesion via plasma membrane adhesion molecules"/>
    <property type="evidence" value="ECO:0007669"/>
    <property type="project" value="InterPro"/>
</dbReference>
<evidence type="ECO:0000259" key="11">
    <source>
        <dbReference type="PROSITE" id="PS50268"/>
    </source>
</evidence>
<evidence type="ECO:0000256" key="10">
    <source>
        <dbReference type="SAM" id="Phobius"/>
    </source>
</evidence>
<keyword evidence="4 8" id="KW-0106">Calcium</keyword>
<dbReference type="PANTHER" id="PTHR24025">
    <property type="entry name" value="DESMOGLEIN FAMILY MEMBER"/>
    <property type="match status" value="1"/>
</dbReference>
<proteinExistence type="predicted"/>
<protein>
    <recommendedName>
        <fullName evidence="11">Cadherin domain-containing protein</fullName>
    </recommendedName>
</protein>
<reference evidence="12" key="1">
    <citation type="journal article" date="2021" name="Genome Biol. Evol.">
        <title>A High-Quality Reference Genome for a Parasitic Bivalve with Doubly Uniparental Inheritance (Bivalvia: Unionida).</title>
        <authorList>
            <person name="Smith C.H."/>
        </authorList>
    </citation>
    <scope>NUCLEOTIDE SEQUENCE</scope>
    <source>
        <strain evidence="12">CHS0354</strain>
    </source>
</reference>
<evidence type="ECO:0000313" key="13">
    <source>
        <dbReference type="Proteomes" id="UP001195483"/>
    </source>
</evidence>
<evidence type="ECO:0000256" key="3">
    <source>
        <dbReference type="ARBA" id="ARBA00022737"/>
    </source>
</evidence>
<evidence type="ECO:0000256" key="8">
    <source>
        <dbReference type="PROSITE-ProRule" id="PRU00043"/>
    </source>
</evidence>
<dbReference type="GO" id="GO:0005509">
    <property type="term" value="F:calcium ion binding"/>
    <property type="evidence" value="ECO:0007669"/>
    <property type="project" value="UniProtKB-UniRule"/>
</dbReference>
<dbReference type="Proteomes" id="UP001195483">
    <property type="component" value="Unassembled WGS sequence"/>
</dbReference>
<feature type="domain" description="Cadherin" evidence="11">
    <location>
        <begin position="336"/>
        <end position="438"/>
    </location>
</feature>
<dbReference type="PANTHER" id="PTHR24025:SF23">
    <property type="entry name" value="NEURAL-CADHERIN"/>
    <property type="match status" value="1"/>
</dbReference>
<name>A0AAE0SJ05_9BIVA</name>
<feature type="region of interest" description="Disordered" evidence="9">
    <location>
        <begin position="80"/>
        <end position="124"/>
    </location>
</feature>
<feature type="compositionally biased region" description="Low complexity" evidence="9">
    <location>
        <begin position="80"/>
        <end position="92"/>
    </location>
</feature>
<keyword evidence="2 10" id="KW-0812">Transmembrane</keyword>
<dbReference type="GO" id="GO:0005886">
    <property type="term" value="C:plasma membrane"/>
    <property type="evidence" value="ECO:0007669"/>
    <property type="project" value="InterPro"/>
</dbReference>
<dbReference type="Pfam" id="PF00028">
    <property type="entry name" value="Cadherin"/>
    <property type="match status" value="1"/>
</dbReference>
<keyword evidence="7 10" id="KW-0472">Membrane</keyword>
<dbReference type="CDD" id="cd11304">
    <property type="entry name" value="Cadherin_repeat"/>
    <property type="match status" value="3"/>
</dbReference>
<dbReference type="EMBL" id="JAEAOA010000103">
    <property type="protein sequence ID" value="KAK3592360.1"/>
    <property type="molecule type" value="Genomic_DNA"/>
</dbReference>
<organism evidence="12 13">
    <name type="scientific">Potamilus streckersoni</name>
    <dbReference type="NCBI Taxonomy" id="2493646"/>
    <lineage>
        <taxon>Eukaryota</taxon>
        <taxon>Metazoa</taxon>
        <taxon>Spiralia</taxon>
        <taxon>Lophotrochozoa</taxon>
        <taxon>Mollusca</taxon>
        <taxon>Bivalvia</taxon>
        <taxon>Autobranchia</taxon>
        <taxon>Heteroconchia</taxon>
        <taxon>Palaeoheterodonta</taxon>
        <taxon>Unionida</taxon>
        <taxon>Unionoidea</taxon>
        <taxon>Unionidae</taxon>
        <taxon>Ambleminae</taxon>
        <taxon>Lampsilini</taxon>
        <taxon>Potamilus</taxon>
    </lineage>
</organism>
<evidence type="ECO:0000256" key="2">
    <source>
        <dbReference type="ARBA" id="ARBA00022692"/>
    </source>
</evidence>
<feature type="compositionally biased region" description="Polar residues" evidence="9">
    <location>
        <begin position="93"/>
        <end position="108"/>
    </location>
</feature>
<dbReference type="InterPro" id="IPR050971">
    <property type="entry name" value="Cadherin-domain_protein"/>
</dbReference>
<evidence type="ECO:0000256" key="4">
    <source>
        <dbReference type="ARBA" id="ARBA00022837"/>
    </source>
</evidence>
<comment type="subcellular location">
    <subcellularLocation>
        <location evidence="1">Membrane</location>
    </subcellularLocation>
</comment>
<evidence type="ECO:0000256" key="1">
    <source>
        <dbReference type="ARBA" id="ARBA00004370"/>
    </source>
</evidence>
<evidence type="ECO:0000256" key="5">
    <source>
        <dbReference type="ARBA" id="ARBA00022889"/>
    </source>
</evidence>
<accession>A0AAE0SJ05</accession>
<feature type="domain" description="Cadherin" evidence="11">
    <location>
        <begin position="229"/>
        <end position="335"/>
    </location>
</feature>
<dbReference type="Gene3D" id="2.60.40.60">
    <property type="entry name" value="Cadherins"/>
    <property type="match status" value="3"/>
</dbReference>
<dbReference type="InterPro" id="IPR020894">
    <property type="entry name" value="Cadherin_CS"/>
</dbReference>
<comment type="caution">
    <text evidence="12">The sequence shown here is derived from an EMBL/GenBank/DDBJ whole genome shotgun (WGS) entry which is preliminary data.</text>
</comment>
<keyword evidence="5" id="KW-0130">Cell adhesion</keyword>
<reference evidence="12" key="2">
    <citation type="journal article" date="2021" name="Genome Biol. Evol.">
        <title>Developing a high-quality reference genome for a parasitic bivalve with doubly uniparental inheritance (Bivalvia: Unionida).</title>
        <authorList>
            <person name="Smith C.H."/>
        </authorList>
    </citation>
    <scope>NUCLEOTIDE SEQUENCE</scope>
    <source>
        <strain evidence="12">CHS0354</strain>
        <tissue evidence="12">Mantle</tissue>
    </source>
</reference>
<evidence type="ECO:0000313" key="12">
    <source>
        <dbReference type="EMBL" id="KAK3592360.1"/>
    </source>
</evidence>
<dbReference type="PROSITE" id="PS50268">
    <property type="entry name" value="CADHERIN_2"/>
    <property type="match status" value="3"/>
</dbReference>
<dbReference type="GO" id="GO:0005911">
    <property type="term" value="C:cell-cell junction"/>
    <property type="evidence" value="ECO:0007669"/>
    <property type="project" value="TreeGrafter"/>
</dbReference>
<keyword evidence="13" id="KW-1185">Reference proteome</keyword>
<dbReference type="PROSITE" id="PS00232">
    <property type="entry name" value="CADHERIN_1"/>
    <property type="match status" value="1"/>
</dbReference>
<keyword evidence="6 10" id="KW-1133">Transmembrane helix</keyword>
<evidence type="ECO:0000256" key="6">
    <source>
        <dbReference type="ARBA" id="ARBA00022989"/>
    </source>
</evidence>
<feature type="domain" description="Cadherin" evidence="11">
    <location>
        <begin position="126"/>
        <end position="229"/>
    </location>
</feature>
<sequence>MGHFTAACIYHARCHKCGEHHQVQRKTHTYICANCRGPHTPYSADTPREKRIIQLMEKNKPQLQSGTTIITTKILFHQRTTTSMTTANPSTPRTTNPAPDTSTQTRLNDNGRKPQDINTKPLITNLPPGSAVSVWENDIMNHVFYQVSLSDPDIGDTHTWSMTFSPVAGGQMFQIGTSNGTISTAAVLDYETLAVKTFSAAITVTDGRETSDAHVLSITVMDVNEAPSLSSTSYVITTQEVPGGTSLGNSGIFSTDPDAGDIITYSIACGSDSGYLSVIPTTGFVTMITAFDLDSQSLAIYTIGCTLTCTDSGGLMDTSSLNVTITDTNDNTPQFSQAMYSFTLAVSSTVGTHIGQVTATDRDVSANNNRLSFALSSTTVFNIDSGGNIILTGLASIANPYILTVTATDSGGLSSTSMLQVLVITNSASTTENTNKGFFSYTENIVWFTFALVLGAGMFGMMGYMLYHYCKMKILKSERQIRNAQSKMPNQQKGVETKINELTAKPGTPLGSTIRVSQDTRPWSPLQRVWSPRVSSNTITPIYVTPSTPTFMPNQAKVQLVELMQEKDSLKPGSSFLIENYHRHIQGK</sequence>
<keyword evidence="3" id="KW-0677">Repeat</keyword>
<reference evidence="12" key="3">
    <citation type="submission" date="2023-05" db="EMBL/GenBank/DDBJ databases">
        <authorList>
            <person name="Smith C.H."/>
        </authorList>
    </citation>
    <scope>NUCLEOTIDE SEQUENCE</scope>
    <source>
        <strain evidence="12">CHS0354</strain>
        <tissue evidence="12">Mantle</tissue>
    </source>
</reference>
<dbReference type="InterPro" id="IPR015919">
    <property type="entry name" value="Cadherin-like_sf"/>
</dbReference>
<evidence type="ECO:0000256" key="9">
    <source>
        <dbReference type="SAM" id="MobiDB-lite"/>
    </source>
</evidence>
<dbReference type="AlphaFoldDB" id="A0AAE0SJ05"/>
<dbReference type="InterPro" id="IPR002126">
    <property type="entry name" value="Cadherin-like_dom"/>
</dbReference>
<dbReference type="SMART" id="SM00112">
    <property type="entry name" value="CA"/>
    <property type="match status" value="3"/>
</dbReference>
<dbReference type="PRINTS" id="PR00205">
    <property type="entry name" value="CADHERIN"/>
</dbReference>